<accession>A0A4C1ZJ88</accession>
<proteinExistence type="predicted"/>
<sequence>MTKGSLASRVLKDFFFVLRPIDVEQLNRLTFLPPTAQLARKSLSAEYGAAAPALITDGLLSALARLRHRTHPHSPRHPRPRPPRPPPADRPDTHPTRSAAARVTRGVQLFYTAVDYVTPVELDRRGDLRRQLPACSYWNNAKAGRARGGAATRIRIKSGASTDIERRNNIWIAVDSAIGRNKTGKNSFDVQAGGDTDESCKHETDGGLERYGSGVTRGGGGRQYLTLDVHETNDQRRNYVKLMIESVSFMTLKLRHGDELCRRARLGRRNFDIINDIASIVIS</sequence>
<gene>
    <name evidence="2" type="ORF">EVAR_59119_1</name>
</gene>
<dbReference type="AlphaFoldDB" id="A0A4C1ZJ88"/>
<evidence type="ECO:0000313" key="2">
    <source>
        <dbReference type="EMBL" id="GBP87223.1"/>
    </source>
</evidence>
<evidence type="ECO:0000313" key="3">
    <source>
        <dbReference type="Proteomes" id="UP000299102"/>
    </source>
</evidence>
<evidence type="ECO:0000256" key="1">
    <source>
        <dbReference type="SAM" id="MobiDB-lite"/>
    </source>
</evidence>
<dbReference type="EMBL" id="BGZK01001845">
    <property type="protein sequence ID" value="GBP87223.1"/>
    <property type="molecule type" value="Genomic_DNA"/>
</dbReference>
<feature type="compositionally biased region" description="Basic residues" evidence="1">
    <location>
        <begin position="70"/>
        <end position="82"/>
    </location>
</feature>
<dbReference type="Proteomes" id="UP000299102">
    <property type="component" value="Unassembled WGS sequence"/>
</dbReference>
<feature type="region of interest" description="Disordered" evidence="1">
    <location>
        <begin position="70"/>
        <end position="101"/>
    </location>
</feature>
<protein>
    <submittedName>
        <fullName evidence="2">Uncharacterized protein</fullName>
    </submittedName>
</protein>
<reference evidence="2 3" key="1">
    <citation type="journal article" date="2019" name="Commun. Biol.">
        <title>The bagworm genome reveals a unique fibroin gene that provides high tensile strength.</title>
        <authorList>
            <person name="Kono N."/>
            <person name="Nakamura H."/>
            <person name="Ohtoshi R."/>
            <person name="Tomita M."/>
            <person name="Numata K."/>
            <person name="Arakawa K."/>
        </authorList>
    </citation>
    <scope>NUCLEOTIDE SEQUENCE [LARGE SCALE GENOMIC DNA]</scope>
</reference>
<feature type="compositionally biased region" description="Basic and acidic residues" evidence="1">
    <location>
        <begin position="198"/>
        <end position="207"/>
    </location>
</feature>
<organism evidence="2 3">
    <name type="scientific">Eumeta variegata</name>
    <name type="common">Bagworm moth</name>
    <name type="synonym">Eumeta japonica</name>
    <dbReference type="NCBI Taxonomy" id="151549"/>
    <lineage>
        <taxon>Eukaryota</taxon>
        <taxon>Metazoa</taxon>
        <taxon>Ecdysozoa</taxon>
        <taxon>Arthropoda</taxon>
        <taxon>Hexapoda</taxon>
        <taxon>Insecta</taxon>
        <taxon>Pterygota</taxon>
        <taxon>Neoptera</taxon>
        <taxon>Endopterygota</taxon>
        <taxon>Lepidoptera</taxon>
        <taxon>Glossata</taxon>
        <taxon>Ditrysia</taxon>
        <taxon>Tineoidea</taxon>
        <taxon>Psychidae</taxon>
        <taxon>Oiketicinae</taxon>
        <taxon>Eumeta</taxon>
    </lineage>
</organism>
<name>A0A4C1ZJ88_EUMVA</name>
<comment type="caution">
    <text evidence="2">The sequence shown here is derived from an EMBL/GenBank/DDBJ whole genome shotgun (WGS) entry which is preliminary data.</text>
</comment>
<keyword evidence="3" id="KW-1185">Reference proteome</keyword>
<feature type="region of interest" description="Disordered" evidence="1">
    <location>
        <begin position="188"/>
        <end position="207"/>
    </location>
</feature>